<name>A0ABQ8GN83_9PEZI</name>
<comment type="pathway">
    <text evidence="1">Protein modification; protein ubiquitination.</text>
</comment>
<dbReference type="PANTHER" id="PTHR10706">
    <property type="entry name" value="F-BOX FAMILY PROTEIN"/>
    <property type="match status" value="1"/>
</dbReference>
<evidence type="ECO:0000259" key="3">
    <source>
        <dbReference type="PROSITE" id="PS50181"/>
    </source>
</evidence>
<dbReference type="Pfam" id="PF12937">
    <property type="entry name" value="F-box-like"/>
    <property type="match status" value="1"/>
</dbReference>
<dbReference type="SMART" id="SM00256">
    <property type="entry name" value="FBOX"/>
    <property type="match status" value="1"/>
</dbReference>
<dbReference type="CDD" id="cd22117">
    <property type="entry name" value="F-box_FBXL4"/>
    <property type="match status" value="1"/>
</dbReference>
<protein>
    <recommendedName>
        <fullName evidence="3">F-box domain-containing protein</fullName>
    </recommendedName>
</protein>
<organism evidence="4 5">
    <name type="scientific">Macrophomina phaseolina</name>
    <dbReference type="NCBI Taxonomy" id="35725"/>
    <lineage>
        <taxon>Eukaryota</taxon>
        <taxon>Fungi</taxon>
        <taxon>Dikarya</taxon>
        <taxon>Ascomycota</taxon>
        <taxon>Pezizomycotina</taxon>
        <taxon>Dothideomycetes</taxon>
        <taxon>Dothideomycetes incertae sedis</taxon>
        <taxon>Botryosphaeriales</taxon>
        <taxon>Botryosphaeriaceae</taxon>
        <taxon>Macrophomina</taxon>
    </lineage>
</organism>
<accession>A0ABQ8GN83</accession>
<dbReference type="Proteomes" id="UP000774617">
    <property type="component" value="Unassembled WGS sequence"/>
</dbReference>
<dbReference type="PROSITE" id="PS50181">
    <property type="entry name" value="FBOX"/>
    <property type="match status" value="1"/>
</dbReference>
<evidence type="ECO:0000256" key="2">
    <source>
        <dbReference type="ARBA" id="ARBA00022786"/>
    </source>
</evidence>
<dbReference type="PANTHER" id="PTHR10706:SF130">
    <property type="entry name" value="F-BOX ONLY PROTEIN 31"/>
    <property type="match status" value="1"/>
</dbReference>
<evidence type="ECO:0000313" key="5">
    <source>
        <dbReference type="Proteomes" id="UP000774617"/>
    </source>
</evidence>
<comment type="caution">
    <text evidence="4">The sequence shown here is derived from an EMBL/GenBank/DDBJ whole genome shotgun (WGS) entry which is preliminary data.</text>
</comment>
<sequence length="485" mass="54257">MTSTNGPASPLLCLPAELLQQILSYLSPVDLCRVSQTCRSLCNHACDERLWKPIVLSNTPSANFDAHPPQSWRKLFSTHHPYWFLPRRKLWFSDAPHTGKLLLARYNPSEDAIEAHAVVAERGPNTFELWEHNPEVIIHTFSPKVQLDRTAVVARLDSCTYCTPTPADEGTPLQRELTMRVHNNSAGHGLHSLFMLARPVPYDIVSPGSKVWPPLTIPAPERTRNESITRFRGTGHKPSRLAELSSSTWRLRKWMEFSHPQGLTTRVGEDVTTYASLDAELYTPTPQKPWRGIWCGDYAGHGCEFLVVMQPDNPGPLPEGVRRALSRRSSSASSVDSWTSVQSHFQNSDDEEFVDVAGPESMQASSTTVVVGDEGSGAERVDPVYEGRIEAVKLTGDPNIPRGEYTFIAPDIGPEGYVRTAEEEIFRGARVVRSVGHIAARGYRDDEFISSQLIMISRDRLAQYWVPFGHISFYQRVDVDALLNS</sequence>
<dbReference type="Gene3D" id="1.20.1280.50">
    <property type="match status" value="1"/>
</dbReference>
<evidence type="ECO:0000256" key="1">
    <source>
        <dbReference type="ARBA" id="ARBA00004906"/>
    </source>
</evidence>
<keyword evidence="2" id="KW-0833">Ubl conjugation pathway</keyword>
<dbReference type="InterPro" id="IPR001810">
    <property type="entry name" value="F-box_dom"/>
</dbReference>
<feature type="domain" description="F-box" evidence="3">
    <location>
        <begin position="8"/>
        <end position="54"/>
    </location>
</feature>
<gene>
    <name evidence="4" type="ORF">B0J12DRAFT_375632</name>
</gene>
<reference evidence="4 5" key="1">
    <citation type="journal article" date="2021" name="Nat. Commun.">
        <title>Genetic determinants of endophytism in the Arabidopsis root mycobiome.</title>
        <authorList>
            <person name="Mesny F."/>
            <person name="Miyauchi S."/>
            <person name="Thiergart T."/>
            <person name="Pickel B."/>
            <person name="Atanasova L."/>
            <person name="Karlsson M."/>
            <person name="Huettel B."/>
            <person name="Barry K.W."/>
            <person name="Haridas S."/>
            <person name="Chen C."/>
            <person name="Bauer D."/>
            <person name="Andreopoulos W."/>
            <person name="Pangilinan J."/>
            <person name="LaButti K."/>
            <person name="Riley R."/>
            <person name="Lipzen A."/>
            <person name="Clum A."/>
            <person name="Drula E."/>
            <person name="Henrissat B."/>
            <person name="Kohler A."/>
            <person name="Grigoriev I.V."/>
            <person name="Martin F.M."/>
            <person name="Hacquard S."/>
        </authorList>
    </citation>
    <scope>NUCLEOTIDE SEQUENCE [LARGE SCALE GENOMIC DNA]</scope>
    <source>
        <strain evidence="4 5">MPI-SDFR-AT-0080</strain>
    </source>
</reference>
<keyword evidence="5" id="KW-1185">Reference proteome</keyword>
<dbReference type="InterPro" id="IPR045048">
    <property type="entry name" value="FBXO31/39"/>
</dbReference>
<dbReference type="EMBL" id="JAGTJR010000006">
    <property type="protein sequence ID" value="KAH7058844.1"/>
    <property type="molecule type" value="Genomic_DNA"/>
</dbReference>
<dbReference type="Pfam" id="PF12014">
    <property type="entry name" value="Cyclin_D1_bind"/>
    <property type="match status" value="1"/>
</dbReference>
<proteinExistence type="predicted"/>
<evidence type="ECO:0000313" key="4">
    <source>
        <dbReference type="EMBL" id="KAH7058844.1"/>
    </source>
</evidence>
<dbReference type="InterPro" id="IPR036047">
    <property type="entry name" value="F-box-like_dom_sf"/>
</dbReference>
<dbReference type="SUPFAM" id="SSF81383">
    <property type="entry name" value="F-box domain"/>
    <property type="match status" value="1"/>
</dbReference>